<accession>A0A9P1JPA3</accession>
<sequence>MENKKTINTVGAREWLTKLLMMRIV</sequence>
<gene>
    <name evidence="1" type="ORF">AZOBR_40351</name>
</gene>
<evidence type="ECO:0000313" key="2">
    <source>
        <dbReference type="Proteomes" id="UP000007319"/>
    </source>
</evidence>
<dbReference type="EMBL" id="HE577327">
    <property type="protein sequence ID" value="CCC97182.1"/>
    <property type="molecule type" value="Genomic_DNA"/>
</dbReference>
<name>A0A9P1JPA3_9PROT</name>
<dbReference type="AlphaFoldDB" id="A0A9P1JPA3"/>
<protein>
    <submittedName>
        <fullName evidence="1">Uncharacterized protein</fullName>
    </submittedName>
</protein>
<dbReference type="Proteomes" id="UP000007319">
    <property type="component" value="Chromosome"/>
</dbReference>
<dbReference type="KEGG" id="abs:AZOBR_40351"/>
<keyword evidence="2" id="KW-1185">Reference proteome</keyword>
<evidence type="ECO:0000313" key="1">
    <source>
        <dbReference type="EMBL" id="CCC97182.1"/>
    </source>
</evidence>
<organism evidence="1 2">
    <name type="scientific">Azospirillum baldaniorum</name>
    <dbReference type="NCBI Taxonomy" id="1064539"/>
    <lineage>
        <taxon>Bacteria</taxon>
        <taxon>Pseudomonadati</taxon>
        <taxon>Pseudomonadota</taxon>
        <taxon>Alphaproteobacteria</taxon>
        <taxon>Rhodospirillales</taxon>
        <taxon>Azospirillaceae</taxon>
        <taxon>Azospirillum</taxon>
    </lineage>
</organism>
<reference evidence="1 2" key="1">
    <citation type="journal article" date="2011" name="PLoS Genet.">
        <title>Azospirillum genomes reveal transition of bacteria from aquatic to terrestrial environments.</title>
        <authorList>
            <person name="Wisniewski-Dye F."/>
            <person name="Borziak K."/>
            <person name="Khalsa-Moyers G."/>
            <person name="Alexandre G."/>
            <person name="Sukharnikov L.O."/>
            <person name="Wuichet K."/>
            <person name="Hurst G.B."/>
            <person name="McDonald W.H."/>
            <person name="Robertson J.S."/>
            <person name="Barbe V."/>
            <person name="Calteau A."/>
            <person name="Rouy Z."/>
            <person name="Mangenot S."/>
            <person name="Prigent-Combaret C."/>
            <person name="Normand P."/>
            <person name="Boyer M."/>
            <person name="Siguier P."/>
            <person name="Dessaux Y."/>
            <person name="Elmerich C."/>
            <person name="Condemine G."/>
            <person name="Krishnen G."/>
            <person name="Kennedy I."/>
            <person name="Paterson A.H."/>
            <person name="Gonzalez V."/>
            <person name="Mavingui P."/>
            <person name="Zhulin I.B."/>
        </authorList>
    </citation>
    <scope>NUCLEOTIDE SEQUENCE [LARGE SCALE GENOMIC DNA]</scope>
    <source>
        <strain evidence="1 2">Sp245</strain>
    </source>
</reference>
<proteinExistence type="predicted"/>